<dbReference type="Proteomes" id="UP000646749">
    <property type="component" value="Unassembled WGS sequence"/>
</dbReference>
<dbReference type="EMBL" id="BONW01000002">
    <property type="protein sequence ID" value="GIG85849.1"/>
    <property type="molecule type" value="Genomic_DNA"/>
</dbReference>
<protein>
    <submittedName>
        <fullName evidence="2">Uncharacterized protein</fullName>
    </submittedName>
</protein>
<accession>A0ABQ4DTV4</accession>
<comment type="caution">
    <text evidence="2">The sequence shown here is derived from an EMBL/GenBank/DDBJ whole genome shotgun (WGS) entry which is preliminary data.</text>
</comment>
<organism evidence="2 3">
    <name type="scientific">Plantactinospora endophytica</name>
    <dbReference type="NCBI Taxonomy" id="673535"/>
    <lineage>
        <taxon>Bacteria</taxon>
        <taxon>Bacillati</taxon>
        <taxon>Actinomycetota</taxon>
        <taxon>Actinomycetes</taxon>
        <taxon>Micromonosporales</taxon>
        <taxon>Micromonosporaceae</taxon>
        <taxon>Plantactinospora</taxon>
    </lineage>
</organism>
<name>A0ABQ4DTV4_9ACTN</name>
<evidence type="ECO:0000313" key="2">
    <source>
        <dbReference type="EMBL" id="GIG85849.1"/>
    </source>
</evidence>
<reference evidence="2 3" key="1">
    <citation type="submission" date="2021-01" db="EMBL/GenBank/DDBJ databases">
        <title>Whole genome shotgun sequence of Plantactinospora endophytica NBRC 110450.</title>
        <authorList>
            <person name="Komaki H."/>
            <person name="Tamura T."/>
        </authorList>
    </citation>
    <scope>NUCLEOTIDE SEQUENCE [LARGE SCALE GENOMIC DNA]</scope>
    <source>
        <strain evidence="2 3">NBRC 110450</strain>
    </source>
</reference>
<gene>
    <name evidence="2" type="ORF">Pen02_07850</name>
</gene>
<evidence type="ECO:0000313" key="3">
    <source>
        <dbReference type="Proteomes" id="UP000646749"/>
    </source>
</evidence>
<feature type="region of interest" description="Disordered" evidence="1">
    <location>
        <begin position="1"/>
        <end position="20"/>
    </location>
</feature>
<proteinExistence type="predicted"/>
<feature type="compositionally biased region" description="Polar residues" evidence="1">
    <location>
        <begin position="1"/>
        <end position="12"/>
    </location>
</feature>
<keyword evidence="3" id="KW-1185">Reference proteome</keyword>
<evidence type="ECO:0000256" key="1">
    <source>
        <dbReference type="SAM" id="MobiDB-lite"/>
    </source>
</evidence>
<feature type="region of interest" description="Disordered" evidence="1">
    <location>
        <begin position="28"/>
        <end position="61"/>
    </location>
</feature>
<sequence length="61" mass="6153">MVTSEVTASASGEYSHGELTFGGIQQGVPVTACGQNRPPEAHNLSNVGPDGPTRSDKAAVA</sequence>